<dbReference type="EMBL" id="KY657202">
    <property type="protein sequence ID" value="ARB06693.1"/>
    <property type="molecule type" value="Genomic_DNA"/>
</dbReference>
<organism evidence="1 2">
    <name type="scientific">Salmonella phage GJL01</name>
    <dbReference type="NCBI Taxonomy" id="1965464"/>
    <lineage>
        <taxon>Viruses</taxon>
        <taxon>Duplodnaviria</taxon>
        <taxon>Heunggongvirae</taxon>
        <taxon>Uroviricota</taxon>
        <taxon>Caudoviricetes</taxon>
        <taxon>Drexlerviridae</taxon>
        <taxon>Tempevirinae</taxon>
        <taxon>Tlsvirus</taxon>
        <taxon>Tlsvirus YSP2</taxon>
    </lineage>
</organism>
<reference evidence="2" key="1">
    <citation type="submission" date="2017-02" db="EMBL/GenBank/DDBJ databases">
        <authorList>
            <person name="Ge J."/>
            <person name="Han W."/>
            <person name="Gu J."/>
        </authorList>
    </citation>
    <scope>NUCLEOTIDE SEQUENCE [LARGE SCALE GENOMIC DNA]</scope>
</reference>
<proteinExistence type="predicted"/>
<name>A0A1V0DZ44_9CAUD</name>
<gene>
    <name evidence="1" type="ORF">GJL01_68</name>
</gene>
<protein>
    <submittedName>
        <fullName evidence="1">Uncharacterized protein</fullName>
    </submittedName>
</protein>
<sequence length="65" mass="7619">MKNYSASQHLIDLILKESSAMQIPHDDFVYALMLLLYSDMRAFGDQEHQLTNHDGELLIHVRKFE</sequence>
<accession>A0A1V0DZ44</accession>
<evidence type="ECO:0000313" key="2">
    <source>
        <dbReference type="Proteomes" id="UP000222061"/>
    </source>
</evidence>
<dbReference type="Proteomes" id="UP000222061">
    <property type="component" value="Genome"/>
</dbReference>
<evidence type="ECO:0000313" key="1">
    <source>
        <dbReference type="EMBL" id="ARB06693.1"/>
    </source>
</evidence>